<dbReference type="EMBL" id="BARU01048955">
    <property type="protein sequence ID" value="GAI00414.1"/>
    <property type="molecule type" value="Genomic_DNA"/>
</dbReference>
<feature type="non-terminal residue" evidence="1">
    <location>
        <position position="1"/>
    </location>
</feature>
<name>X1M1Z0_9ZZZZ</name>
<protein>
    <submittedName>
        <fullName evidence="1">Uncharacterized protein</fullName>
    </submittedName>
</protein>
<proteinExistence type="predicted"/>
<dbReference type="InterPro" id="IPR015421">
    <property type="entry name" value="PyrdxlP-dep_Trfase_major"/>
</dbReference>
<gene>
    <name evidence="1" type="ORF">S03H2_72423</name>
</gene>
<feature type="non-terminal residue" evidence="1">
    <location>
        <position position="59"/>
    </location>
</feature>
<dbReference type="InterPro" id="IPR015422">
    <property type="entry name" value="PyrdxlP-dep_Trfase_small"/>
</dbReference>
<accession>X1M1Z0</accession>
<dbReference type="Gene3D" id="3.90.1150.10">
    <property type="entry name" value="Aspartate Aminotransferase, domain 1"/>
    <property type="match status" value="1"/>
</dbReference>
<sequence length="59" mass="6757">IIINNNKLKENFRFHLKQKGALLSKGRVIGIQFLELFKDDLFFELGKHANLMASKLAKG</sequence>
<evidence type="ECO:0000313" key="1">
    <source>
        <dbReference type="EMBL" id="GAI00414.1"/>
    </source>
</evidence>
<organism evidence="1">
    <name type="scientific">marine sediment metagenome</name>
    <dbReference type="NCBI Taxonomy" id="412755"/>
    <lineage>
        <taxon>unclassified sequences</taxon>
        <taxon>metagenomes</taxon>
        <taxon>ecological metagenomes</taxon>
    </lineage>
</organism>
<reference evidence="1" key="1">
    <citation type="journal article" date="2014" name="Front. Microbiol.">
        <title>High frequency of phylogenetically diverse reductive dehalogenase-homologous genes in deep subseafloor sedimentary metagenomes.</title>
        <authorList>
            <person name="Kawai M."/>
            <person name="Futagami T."/>
            <person name="Toyoda A."/>
            <person name="Takaki Y."/>
            <person name="Nishi S."/>
            <person name="Hori S."/>
            <person name="Arai W."/>
            <person name="Tsubouchi T."/>
            <person name="Morono Y."/>
            <person name="Uchiyama I."/>
            <person name="Ito T."/>
            <person name="Fujiyama A."/>
            <person name="Inagaki F."/>
            <person name="Takami H."/>
        </authorList>
    </citation>
    <scope>NUCLEOTIDE SEQUENCE</scope>
    <source>
        <strain evidence="1">Expedition CK06-06</strain>
    </source>
</reference>
<dbReference type="AlphaFoldDB" id="X1M1Z0"/>
<comment type="caution">
    <text evidence="1">The sequence shown here is derived from an EMBL/GenBank/DDBJ whole genome shotgun (WGS) entry which is preliminary data.</text>
</comment>
<dbReference type="Gene3D" id="3.40.640.10">
    <property type="entry name" value="Type I PLP-dependent aspartate aminotransferase-like (Major domain)"/>
    <property type="match status" value="1"/>
</dbReference>